<dbReference type="Gene3D" id="3.40.1410.10">
    <property type="entry name" value="Chorismate lyase-like"/>
    <property type="match status" value="1"/>
</dbReference>
<dbReference type="RefSeq" id="WP_091395546.1">
    <property type="nucleotide sequence ID" value="NZ_FNQY01000006.1"/>
</dbReference>
<dbReference type="InterPro" id="IPR000524">
    <property type="entry name" value="Tscrpt_reg_HTH_GntR"/>
</dbReference>
<dbReference type="InterPro" id="IPR028978">
    <property type="entry name" value="Chorismate_lyase_/UTRA_dom_sf"/>
</dbReference>
<evidence type="ECO:0000259" key="4">
    <source>
        <dbReference type="PROSITE" id="PS50949"/>
    </source>
</evidence>
<keyword evidence="2" id="KW-0238">DNA-binding</keyword>
<dbReference type="GO" id="GO:0003700">
    <property type="term" value="F:DNA-binding transcription factor activity"/>
    <property type="evidence" value="ECO:0007669"/>
    <property type="project" value="InterPro"/>
</dbReference>
<evidence type="ECO:0000256" key="1">
    <source>
        <dbReference type="ARBA" id="ARBA00023015"/>
    </source>
</evidence>
<protein>
    <submittedName>
        <fullName evidence="5">Transcriptional regulator, GntR family</fullName>
    </submittedName>
</protein>
<evidence type="ECO:0000313" key="6">
    <source>
        <dbReference type="Proteomes" id="UP000199041"/>
    </source>
</evidence>
<keyword evidence="3" id="KW-0804">Transcription</keyword>
<proteinExistence type="predicted"/>
<dbReference type="STRING" id="551991.SAMN05192529_10651"/>
<dbReference type="Gene3D" id="1.10.10.10">
    <property type="entry name" value="Winged helix-like DNA-binding domain superfamily/Winged helix DNA-binding domain"/>
    <property type="match status" value="1"/>
</dbReference>
<keyword evidence="6" id="KW-1185">Reference proteome</keyword>
<reference evidence="5 6" key="1">
    <citation type="submission" date="2016-10" db="EMBL/GenBank/DDBJ databases">
        <authorList>
            <person name="de Groot N.N."/>
        </authorList>
    </citation>
    <scope>NUCLEOTIDE SEQUENCE [LARGE SCALE GENOMIC DNA]</scope>
    <source>
        <strain evidence="5 6">Vu-144</strain>
    </source>
</reference>
<organism evidence="5 6">
    <name type="scientific">Arachidicoccus rhizosphaerae</name>
    <dbReference type="NCBI Taxonomy" id="551991"/>
    <lineage>
        <taxon>Bacteria</taxon>
        <taxon>Pseudomonadati</taxon>
        <taxon>Bacteroidota</taxon>
        <taxon>Chitinophagia</taxon>
        <taxon>Chitinophagales</taxon>
        <taxon>Chitinophagaceae</taxon>
        <taxon>Arachidicoccus</taxon>
    </lineage>
</organism>
<dbReference type="InterPro" id="IPR036388">
    <property type="entry name" value="WH-like_DNA-bd_sf"/>
</dbReference>
<evidence type="ECO:0000256" key="2">
    <source>
        <dbReference type="ARBA" id="ARBA00023125"/>
    </source>
</evidence>
<dbReference type="InterPro" id="IPR011663">
    <property type="entry name" value="UTRA"/>
</dbReference>
<dbReference type="GO" id="GO:0045892">
    <property type="term" value="P:negative regulation of DNA-templated transcription"/>
    <property type="evidence" value="ECO:0007669"/>
    <property type="project" value="TreeGrafter"/>
</dbReference>
<name>A0A1H3XQ42_9BACT</name>
<dbReference type="SMART" id="SM00345">
    <property type="entry name" value="HTH_GNTR"/>
    <property type="match status" value="1"/>
</dbReference>
<dbReference type="PANTHER" id="PTHR44846">
    <property type="entry name" value="MANNOSYL-D-GLYCERATE TRANSPORT/METABOLISM SYSTEM REPRESSOR MNGR-RELATED"/>
    <property type="match status" value="1"/>
</dbReference>
<dbReference type="Pfam" id="PF07702">
    <property type="entry name" value="UTRA"/>
    <property type="match status" value="1"/>
</dbReference>
<dbReference type="SUPFAM" id="SSF46785">
    <property type="entry name" value="Winged helix' DNA-binding domain"/>
    <property type="match status" value="1"/>
</dbReference>
<sequence length="245" mass="28389">MKLEIKHDSPLPLHVQVEELMRKLLEQPRYRDGALLPKEVELSNLLGVSRNTIRQATNKLENEGLLVRKKGVGSKAAPKKPLYTGLDHWYSFTNEMRERGIEVLNLSLEVRWVQADKKLAAFFNIEEGRKVLKLSKLKGTKEGLQPIVYFESYFHPRIGVDEQDDFNIPLYAMLEKKYGVRVVKSSENISALMAGKMAKRLQIKPEDPILYRERFVMDAGDRPIEYNTGYYRSDRFIYSININKA</sequence>
<dbReference type="PROSITE" id="PS50949">
    <property type="entry name" value="HTH_GNTR"/>
    <property type="match status" value="1"/>
</dbReference>
<accession>A0A1H3XQ42</accession>
<dbReference type="Pfam" id="PF00392">
    <property type="entry name" value="GntR"/>
    <property type="match status" value="1"/>
</dbReference>
<dbReference type="SUPFAM" id="SSF64288">
    <property type="entry name" value="Chorismate lyase-like"/>
    <property type="match status" value="1"/>
</dbReference>
<dbReference type="PRINTS" id="PR00035">
    <property type="entry name" value="HTHGNTR"/>
</dbReference>
<dbReference type="InterPro" id="IPR036390">
    <property type="entry name" value="WH_DNA-bd_sf"/>
</dbReference>
<dbReference type="AlphaFoldDB" id="A0A1H3XQ42"/>
<feature type="domain" description="HTH gntR-type" evidence="4">
    <location>
        <begin position="11"/>
        <end position="79"/>
    </location>
</feature>
<keyword evidence="1" id="KW-0805">Transcription regulation</keyword>
<dbReference type="GO" id="GO:0003677">
    <property type="term" value="F:DNA binding"/>
    <property type="evidence" value="ECO:0007669"/>
    <property type="project" value="UniProtKB-KW"/>
</dbReference>
<dbReference type="SMART" id="SM00866">
    <property type="entry name" value="UTRA"/>
    <property type="match status" value="1"/>
</dbReference>
<gene>
    <name evidence="5" type="ORF">SAMN05192529_10651</name>
</gene>
<evidence type="ECO:0000256" key="3">
    <source>
        <dbReference type="ARBA" id="ARBA00023163"/>
    </source>
</evidence>
<dbReference type="Proteomes" id="UP000199041">
    <property type="component" value="Unassembled WGS sequence"/>
</dbReference>
<dbReference type="OrthoDB" id="9815017at2"/>
<dbReference type="CDD" id="cd07377">
    <property type="entry name" value="WHTH_GntR"/>
    <property type="match status" value="1"/>
</dbReference>
<dbReference type="InterPro" id="IPR050679">
    <property type="entry name" value="Bact_HTH_transcr_reg"/>
</dbReference>
<dbReference type="PANTHER" id="PTHR44846:SF1">
    <property type="entry name" value="MANNOSYL-D-GLYCERATE TRANSPORT_METABOLISM SYSTEM REPRESSOR MNGR-RELATED"/>
    <property type="match status" value="1"/>
</dbReference>
<evidence type="ECO:0000313" key="5">
    <source>
        <dbReference type="EMBL" id="SEA01585.1"/>
    </source>
</evidence>
<dbReference type="EMBL" id="FNQY01000006">
    <property type="protein sequence ID" value="SEA01585.1"/>
    <property type="molecule type" value="Genomic_DNA"/>
</dbReference>